<dbReference type="RefSeq" id="WP_380564052.1">
    <property type="nucleotide sequence ID" value="NZ_JBHYPX010000090.1"/>
</dbReference>
<dbReference type="PANTHER" id="PTHR24320">
    <property type="entry name" value="RETINOL DEHYDROGENASE"/>
    <property type="match status" value="1"/>
</dbReference>
<evidence type="ECO:0000313" key="5">
    <source>
        <dbReference type="Proteomes" id="UP001599542"/>
    </source>
</evidence>
<feature type="compositionally biased region" description="Basic residues" evidence="3">
    <location>
        <begin position="101"/>
        <end position="127"/>
    </location>
</feature>
<comment type="similarity">
    <text evidence="1">Belongs to the short-chain dehydrogenases/reductases (SDR) family.</text>
</comment>
<dbReference type="SUPFAM" id="SSF51735">
    <property type="entry name" value="NAD(P)-binding Rossmann-fold domains"/>
    <property type="match status" value="1"/>
</dbReference>
<keyword evidence="5" id="KW-1185">Reference proteome</keyword>
<evidence type="ECO:0000256" key="1">
    <source>
        <dbReference type="ARBA" id="ARBA00006484"/>
    </source>
</evidence>
<sequence length="320" mass="33314">MRGAWVAGPCAHPSPFDAVSAPSAPCAGRAGVALRVGFGPASGHVQSVASNAVSAVNAPHALRVSHAPGARQGSERTHGKGGGRGHEGSRPFTGRAAGRPGYRRYRRHRPEHRRRPGPPRGRGHRHRPGPERGRAAVRRITEAAGRPSGAVRLRIADLGTPGAARRLAEEVLADHPRLHLLVNNAGVNNGTRRTAPDGLEENLAGNAVAPILLTRLLHGRLAAGAEAGRSSRVVLVNTSAHKMVRRAADALGDPQAQAGPYVAMTAYARSKLIALMAGFALARELGDGPVTVTAVDPGPADTGMTRAMDRTFLPPAMRAG</sequence>
<accession>A0ABW6GUP8</accession>
<feature type="compositionally biased region" description="Basic and acidic residues" evidence="3">
    <location>
        <begin position="73"/>
        <end position="89"/>
    </location>
</feature>
<reference evidence="4 5" key="1">
    <citation type="submission" date="2024-09" db="EMBL/GenBank/DDBJ databases">
        <title>The Natural Products Discovery Center: Release of the First 8490 Sequenced Strains for Exploring Actinobacteria Biosynthetic Diversity.</title>
        <authorList>
            <person name="Kalkreuter E."/>
            <person name="Kautsar S.A."/>
            <person name="Yang D."/>
            <person name="Bader C.D."/>
            <person name="Teijaro C.N."/>
            <person name="Fluegel L."/>
            <person name="Davis C.M."/>
            <person name="Simpson J.R."/>
            <person name="Lauterbach L."/>
            <person name="Steele A.D."/>
            <person name="Gui C."/>
            <person name="Meng S."/>
            <person name="Li G."/>
            <person name="Viehrig K."/>
            <person name="Ye F."/>
            <person name="Su P."/>
            <person name="Kiefer A.F."/>
            <person name="Nichols A."/>
            <person name="Cepeda A.J."/>
            <person name="Yan W."/>
            <person name="Fan B."/>
            <person name="Jiang Y."/>
            <person name="Adhikari A."/>
            <person name="Zheng C.-J."/>
            <person name="Schuster L."/>
            <person name="Cowan T.M."/>
            <person name="Smanski M.J."/>
            <person name="Chevrette M.G."/>
            <person name="De Carvalho L.P.S."/>
            <person name="Shen B."/>
        </authorList>
    </citation>
    <scope>NUCLEOTIDE SEQUENCE [LARGE SCALE GENOMIC DNA]</scope>
    <source>
        <strain evidence="4 5">NPDC058753</strain>
    </source>
</reference>
<dbReference type="PANTHER" id="PTHR24320:SF148">
    <property type="entry name" value="NAD(P)-BINDING ROSSMANN-FOLD SUPERFAMILY PROTEIN"/>
    <property type="match status" value="1"/>
</dbReference>
<dbReference type="PRINTS" id="PR00081">
    <property type="entry name" value="GDHRDH"/>
</dbReference>
<evidence type="ECO:0000313" key="4">
    <source>
        <dbReference type="EMBL" id="MFE1356482.1"/>
    </source>
</evidence>
<dbReference type="Proteomes" id="UP001599542">
    <property type="component" value="Unassembled WGS sequence"/>
</dbReference>
<dbReference type="InterPro" id="IPR002347">
    <property type="entry name" value="SDR_fam"/>
</dbReference>
<feature type="region of interest" description="Disordered" evidence="3">
    <location>
        <begin position="63"/>
        <end position="134"/>
    </location>
</feature>
<comment type="caution">
    <text evidence="4">The sequence shown here is derived from an EMBL/GenBank/DDBJ whole genome shotgun (WGS) entry which is preliminary data.</text>
</comment>
<dbReference type="InterPro" id="IPR036291">
    <property type="entry name" value="NAD(P)-bd_dom_sf"/>
</dbReference>
<evidence type="ECO:0000256" key="3">
    <source>
        <dbReference type="SAM" id="MobiDB-lite"/>
    </source>
</evidence>
<protein>
    <submittedName>
        <fullName evidence="4">SDR family oxidoreductase</fullName>
    </submittedName>
</protein>
<organism evidence="4 5">
    <name type="scientific">Kitasatospora phosalacinea</name>
    <dbReference type="NCBI Taxonomy" id="2065"/>
    <lineage>
        <taxon>Bacteria</taxon>
        <taxon>Bacillati</taxon>
        <taxon>Actinomycetota</taxon>
        <taxon>Actinomycetes</taxon>
        <taxon>Kitasatosporales</taxon>
        <taxon>Streptomycetaceae</taxon>
        <taxon>Kitasatospora</taxon>
    </lineage>
</organism>
<keyword evidence="2" id="KW-0560">Oxidoreductase</keyword>
<dbReference type="EMBL" id="JBHYPX010000090">
    <property type="protein sequence ID" value="MFE1356482.1"/>
    <property type="molecule type" value="Genomic_DNA"/>
</dbReference>
<dbReference type="Pfam" id="PF13561">
    <property type="entry name" value="adh_short_C2"/>
    <property type="match status" value="1"/>
</dbReference>
<dbReference type="Gene3D" id="3.40.50.720">
    <property type="entry name" value="NAD(P)-binding Rossmann-like Domain"/>
    <property type="match status" value="1"/>
</dbReference>
<name>A0ABW6GUP8_9ACTN</name>
<evidence type="ECO:0000256" key="2">
    <source>
        <dbReference type="ARBA" id="ARBA00023002"/>
    </source>
</evidence>
<gene>
    <name evidence="4" type="ORF">ACFW6T_31345</name>
</gene>
<proteinExistence type="inferred from homology"/>